<dbReference type="GO" id="GO:0031992">
    <property type="term" value="F:energy transducer activity"/>
    <property type="evidence" value="ECO:0007669"/>
    <property type="project" value="TreeGrafter"/>
</dbReference>
<dbReference type="GO" id="GO:0015031">
    <property type="term" value="P:protein transport"/>
    <property type="evidence" value="ECO:0007669"/>
    <property type="project" value="UniProtKB-KW"/>
</dbReference>
<evidence type="ECO:0000256" key="2">
    <source>
        <dbReference type="ARBA" id="ARBA00006555"/>
    </source>
</evidence>
<comment type="subcellular location">
    <subcellularLocation>
        <location evidence="1">Cell inner membrane</location>
        <topology evidence="1">Single-pass membrane protein</topology>
        <orientation evidence="1">Periplasmic side</orientation>
    </subcellularLocation>
</comment>
<dbReference type="RefSeq" id="WP_173812893.1">
    <property type="nucleotide sequence ID" value="NZ_FNHB01000005.1"/>
</dbReference>
<evidence type="ECO:0000313" key="12">
    <source>
        <dbReference type="EMBL" id="SDM50122.1"/>
    </source>
</evidence>
<feature type="compositionally biased region" description="Low complexity" evidence="10">
    <location>
        <begin position="103"/>
        <end position="115"/>
    </location>
</feature>
<dbReference type="PROSITE" id="PS51257">
    <property type="entry name" value="PROKAR_LIPOPROTEIN"/>
    <property type="match status" value="1"/>
</dbReference>
<dbReference type="Gene3D" id="3.30.1150.10">
    <property type="match status" value="1"/>
</dbReference>
<evidence type="ECO:0000256" key="6">
    <source>
        <dbReference type="ARBA" id="ARBA00022692"/>
    </source>
</evidence>
<dbReference type="PROSITE" id="PS52015">
    <property type="entry name" value="TONB_CTD"/>
    <property type="match status" value="1"/>
</dbReference>
<reference evidence="12 13" key="1">
    <citation type="submission" date="2016-10" db="EMBL/GenBank/DDBJ databases">
        <authorList>
            <person name="de Groot N.N."/>
        </authorList>
    </citation>
    <scope>NUCLEOTIDE SEQUENCE [LARGE SCALE GENOMIC DNA]</scope>
    <source>
        <strain evidence="12 13">DSM 1736</strain>
    </source>
</reference>
<keyword evidence="7" id="KW-0653">Protein transport</keyword>
<sequence length="232" mass="24180">MEKHPYMKATGISFVLHIALLACFTIVLKQFTPASVAAPIAIDFAPATVADTGDTLNQLSSAAAVQEVSRQQEQQMLAEPAEKKQQSKLVQDRQRQEQLSETSSASAVVANAAAALPDRPDGGGGSTAVAADGEGNKPAIRTQAGLVSGSRPAYPRDAWKAGWEGVVIVRVLVGTDGSALSISVQHSSGYASLDAAAAQAVGQWRFSPARSGAAAVESFYDVKVKFRLADGK</sequence>
<proteinExistence type="inferred from homology"/>
<evidence type="ECO:0000256" key="10">
    <source>
        <dbReference type="SAM" id="MobiDB-lite"/>
    </source>
</evidence>
<dbReference type="GO" id="GO:0098797">
    <property type="term" value="C:plasma membrane protein complex"/>
    <property type="evidence" value="ECO:0007669"/>
    <property type="project" value="TreeGrafter"/>
</dbReference>
<protein>
    <submittedName>
        <fullName evidence="12">Protein TonB</fullName>
    </submittedName>
</protein>
<feature type="region of interest" description="Disordered" evidence="10">
    <location>
        <begin position="72"/>
        <end position="144"/>
    </location>
</feature>
<dbReference type="NCBIfam" id="TIGR01352">
    <property type="entry name" value="tonB_Cterm"/>
    <property type="match status" value="1"/>
</dbReference>
<evidence type="ECO:0000256" key="9">
    <source>
        <dbReference type="ARBA" id="ARBA00023136"/>
    </source>
</evidence>
<accession>A0A1G9TR46</accession>
<dbReference type="Pfam" id="PF03544">
    <property type="entry name" value="TonB_C"/>
    <property type="match status" value="1"/>
</dbReference>
<dbReference type="AlphaFoldDB" id="A0A1G9TR46"/>
<dbReference type="Proteomes" id="UP000214880">
    <property type="component" value="Unassembled WGS sequence"/>
</dbReference>
<keyword evidence="6" id="KW-0812">Transmembrane</keyword>
<evidence type="ECO:0000256" key="4">
    <source>
        <dbReference type="ARBA" id="ARBA00022475"/>
    </source>
</evidence>
<feature type="domain" description="TonB C-terminal" evidence="11">
    <location>
        <begin position="139"/>
        <end position="232"/>
    </location>
</feature>
<name>A0A1G9TR46_9FIRM</name>
<gene>
    <name evidence="12" type="ORF">SAMN04488502_10558</name>
</gene>
<dbReference type="EMBL" id="FNHB01000005">
    <property type="protein sequence ID" value="SDM50122.1"/>
    <property type="molecule type" value="Genomic_DNA"/>
</dbReference>
<dbReference type="PANTHER" id="PTHR33446">
    <property type="entry name" value="PROTEIN TONB-RELATED"/>
    <property type="match status" value="1"/>
</dbReference>
<evidence type="ECO:0000256" key="8">
    <source>
        <dbReference type="ARBA" id="ARBA00022989"/>
    </source>
</evidence>
<dbReference type="InterPro" id="IPR051045">
    <property type="entry name" value="TonB-dependent_transducer"/>
</dbReference>
<evidence type="ECO:0000256" key="3">
    <source>
        <dbReference type="ARBA" id="ARBA00022448"/>
    </source>
</evidence>
<keyword evidence="9" id="KW-0472">Membrane</keyword>
<keyword evidence="4" id="KW-1003">Cell membrane</keyword>
<evidence type="ECO:0000256" key="1">
    <source>
        <dbReference type="ARBA" id="ARBA00004383"/>
    </source>
</evidence>
<dbReference type="SUPFAM" id="SSF74653">
    <property type="entry name" value="TolA/TonB C-terminal domain"/>
    <property type="match status" value="1"/>
</dbReference>
<keyword evidence="8" id="KW-1133">Transmembrane helix</keyword>
<dbReference type="InterPro" id="IPR006260">
    <property type="entry name" value="TonB/TolA_C"/>
</dbReference>
<evidence type="ECO:0000256" key="5">
    <source>
        <dbReference type="ARBA" id="ARBA00022519"/>
    </source>
</evidence>
<dbReference type="InterPro" id="IPR037682">
    <property type="entry name" value="TonB_C"/>
</dbReference>
<dbReference type="GO" id="GO:0055085">
    <property type="term" value="P:transmembrane transport"/>
    <property type="evidence" value="ECO:0007669"/>
    <property type="project" value="InterPro"/>
</dbReference>
<keyword evidence="13" id="KW-1185">Reference proteome</keyword>
<keyword evidence="5" id="KW-0997">Cell inner membrane</keyword>
<dbReference type="PANTHER" id="PTHR33446:SF2">
    <property type="entry name" value="PROTEIN TONB"/>
    <property type="match status" value="1"/>
</dbReference>
<keyword evidence="3" id="KW-0813">Transport</keyword>
<organism evidence="12 13">
    <name type="scientific">Dendrosporobacter quercicolus</name>
    <dbReference type="NCBI Taxonomy" id="146817"/>
    <lineage>
        <taxon>Bacteria</taxon>
        <taxon>Bacillati</taxon>
        <taxon>Bacillota</taxon>
        <taxon>Negativicutes</taxon>
        <taxon>Selenomonadales</taxon>
        <taxon>Sporomusaceae</taxon>
        <taxon>Dendrosporobacter</taxon>
    </lineage>
</organism>
<comment type="similarity">
    <text evidence="2">Belongs to the TonB family.</text>
</comment>
<evidence type="ECO:0000256" key="7">
    <source>
        <dbReference type="ARBA" id="ARBA00022927"/>
    </source>
</evidence>
<dbReference type="STRING" id="146817.SAMN04488502_10558"/>
<evidence type="ECO:0000313" key="13">
    <source>
        <dbReference type="Proteomes" id="UP000214880"/>
    </source>
</evidence>
<evidence type="ECO:0000259" key="11">
    <source>
        <dbReference type="PROSITE" id="PS52015"/>
    </source>
</evidence>
<feature type="compositionally biased region" description="Basic and acidic residues" evidence="10">
    <location>
        <begin position="80"/>
        <end position="98"/>
    </location>
</feature>